<dbReference type="Proteomes" id="UP001206206">
    <property type="component" value="Unassembled WGS sequence"/>
</dbReference>
<evidence type="ECO:0000313" key="4">
    <source>
        <dbReference type="Proteomes" id="UP001206206"/>
    </source>
</evidence>
<dbReference type="PANTHER" id="PTHR35526:SF3">
    <property type="entry name" value="ANTI-SIGMA-F FACTOR RSBW"/>
    <property type="match status" value="1"/>
</dbReference>
<accession>A0ABT1PL02</accession>
<reference evidence="3 4" key="1">
    <citation type="submission" date="2022-06" db="EMBL/GenBank/DDBJ databases">
        <title>Draft genome sequence of type strain Streptomyces rubrisoli DSM 42083.</title>
        <authorList>
            <person name="Duangmal K."/>
            <person name="Klaysubun C."/>
        </authorList>
    </citation>
    <scope>NUCLEOTIDE SEQUENCE [LARGE SCALE GENOMIC DNA]</scope>
    <source>
        <strain evidence="3 4">DSM 42083</strain>
    </source>
</reference>
<keyword evidence="1" id="KW-0808">Transferase</keyword>
<feature type="domain" description="Histidine kinase/HSP90-like ATPase" evidence="2">
    <location>
        <begin position="22"/>
        <end position="141"/>
    </location>
</feature>
<keyword evidence="3" id="KW-0547">Nucleotide-binding</keyword>
<evidence type="ECO:0000259" key="2">
    <source>
        <dbReference type="Pfam" id="PF13581"/>
    </source>
</evidence>
<dbReference type="CDD" id="cd16936">
    <property type="entry name" value="HATPase_RsbW-like"/>
    <property type="match status" value="1"/>
</dbReference>
<dbReference type="PANTHER" id="PTHR35526">
    <property type="entry name" value="ANTI-SIGMA-F FACTOR RSBW-RELATED"/>
    <property type="match status" value="1"/>
</dbReference>
<dbReference type="GO" id="GO:0005524">
    <property type="term" value="F:ATP binding"/>
    <property type="evidence" value="ECO:0007669"/>
    <property type="project" value="UniProtKB-KW"/>
</dbReference>
<dbReference type="InterPro" id="IPR036890">
    <property type="entry name" value="HATPase_C_sf"/>
</dbReference>
<keyword evidence="4" id="KW-1185">Reference proteome</keyword>
<dbReference type="RefSeq" id="WP_255932198.1">
    <property type="nucleotide sequence ID" value="NZ_JANFNH010000054.1"/>
</dbReference>
<gene>
    <name evidence="3" type="ORF">NON19_29360</name>
</gene>
<organism evidence="3 4">
    <name type="scientific">Streptantibioticus rubrisoli</name>
    <dbReference type="NCBI Taxonomy" id="1387313"/>
    <lineage>
        <taxon>Bacteria</taxon>
        <taxon>Bacillati</taxon>
        <taxon>Actinomycetota</taxon>
        <taxon>Actinomycetes</taxon>
        <taxon>Kitasatosporales</taxon>
        <taxon>Streptomycetaceae</taxon>
        <taxon>Streptantibioticus</taxon>
    </lineage>
</organism>
<keyword evidence="3" id="KW-0067">ATP-binding</keyword>
<dbReference type="EMBL" id="JANFNH010000054">
    <property type="protein sequence ID" value="MCQ4046041.1"/>
    <property type="molecule type" value="Genomic_DNA"/>
</dbReference>
<keyword evidence="1" id="KW-0418">Kinase</keyword>
<protein>
    <submittedName>
        <fullName evidence="3">ATP-binding protein</fullName>
    </submittedName>
</protein>
<dbReference type="Gene3D" id="3.30.565.10">
    <property type="entry name" value="Histidine kinase-like ATPase, C-terminal domain"/>
    <property type="match status" value="1"/>
</dbReference>
<sequence length="165" mass="17904">MTGEHGGVATAERFRGITLMADDPETGRVARRMAVETLRDWQLSHLMDDVALCVSELVGNAVHHATPDGWRPGDDGERRVGVGFRLWPQWLFVEVTDEDSTPPMLPVGDPLELSLSGASPDVLLPNSGRGLVIVQNLADATWWAPRELGGKSVFCRFNLSGDAGT</sequence>
<evidence type="ECO:0000313" key="3">
    <source>
        <dbReference type="EMBL" id="MCQ4046041.1"/>
    </source>
</evidence>
<dbReference type="InterPro" id="IPR003594">
    <property type="entry name" value="HATPase_dom"/>
</dbReference>
<name>A0ABT1PL02_9ACTN</name>
<dbReference type="InterPro" id="IPR050267">
    <property type="entry name" value="Anti-sigma-factor_SerPK"/>
</dbReference>
<dbReference type="Pfam" id="PF13581">
    <property type="entry name" value="HATPase_c_2"/>
    <property type="match status" value="1"/>
</dbReference>
<proteinExistence type="predicted"/>
<dbReference type="SUPFAM" id="SSF55874">
    <property type="entry name" value="ATPase domain of HSP90 chaperone/DNA topoisomerase II/histidine kinase"/>
    <property type="match status" value="1"/>
</dbReference>
<evidence type="ECO:0000256" key="1">
    <source>
        <dbReference type="ARBA" id="ARBA00022527"/>
    </source>
</evidence>
<comment type="caution">
    <text evidence="3">The sequence shown here is derived from an EMBL/GenBank/DDBJ whole genome shotgun (WGS) entry which is preliminary data.</text>
</comment>
<keyword evidence="1" id="KW-0723">Serine/threonine-protein kinase</keyword>